<dbReference type="EMBL" id="JBBPBM010000026">
    <property type="protein sequence ID" value="KAK8539498.1"/>
    <property type="molecule type" value="Genomic_DNA"/>
</dbReference>
<protein>
    <recommendedName>
        <fullName evidence="3">Transposase</fullName>
    </recommendedName>
</protein>
<evidence type="ECO:0000313" key="2">
    <source>
        <dbReference type="Proteomes" id="UP001472677"/>
    </source>
</evidence>
<keyword evidence="2" id="KW-1185">Reference proteome</keyword>
<name>A0ABR2DJG6_9ROSI</name>
<comment type="caution">
    <text evidence="1">The sequence shown here is derived from an EMBL/GenBank/DDBJ whole genome shotgun (WGS) entry which is preliminary data.</text>
</comment>
<accession>A0ABR2DJG6</accession>
<organism evidence="1 2">
    <name type="scientific">Hibiscus sabdariffa</name>
    <name type="common">roselle</name>
    <dbReference type="NCBI Taxonomy" id="183260"/>
    <lineage>
        <taxon>Eukaryota</taxon>
        <taxon>Viridiplantae</taxon>
        <taxon>Streptophyta</taxon>
        <taxon>Embryophyta</taxon>
        <taxon>Tracheophyta</taxon>
        <taxon>Spermatophyta</taxon>
        <taxon>Magnoliopsida</taxon>
        <taxon>eudicotyledons</taxon>
        <taxon>Gunneridae</taxon>
        <taxon>Pentapetalae</taxon>
        <taxon>rosids</taxon>
        <taxon>malvids</taxon>
        <taxon>Malvales</taxon>
        <taxon>Malvaceae</taxon>
        <taxon>Malvoideae</taxon>
        <taxon>Hibiscus</taxon>
    </lineage>
</organism>
<sequence length="69" mass="8115">MSEKEWTSLKDLLPPLAPAGMNSPTLDRFSCQSQMKTHFVKQGCFSWLHQLLWRNIKQAFWKSTDQGFR</sequence>
<dbReference type="Proteomes" id="UP001472677">
    <property type="component" value="Unassembled WGS sequence"/>
</dbReference>
<proteinExistence type="predicted"/>
<evidence type="ECO:0000313" key="1">
    <source>
        <dbReference type="EMBL" id="KAK8539498.1"/>
    </source>
</evidence>
<reference evidence="1 2" key="1">
    <citation type="journal article" date="2024" name="G3 (Bethesda)">
        <title>Genome assembly of Hibiscus sabdariffa L. provides insights into metabolisms of medicinal natural products.</title>
        <authorList>
            <person name="Kim T."/>
        </authorList>
    </citation>
    <scope>NUCLEOTIDE SEQUENCE [LARGE SCALE GENOMIC DNA]</scope>
    <source>
        <strain evidence="1">TK-2024</strain>
        <tissue evidence="1">Old leaves</tissue>
    </source>
</reference>
<gene>
    <name evidence="1" type="ORF">V6N12_043123</name>
</gene>
<evidence type="ECO:0008006" key="3">
    <source>
        <dbReference type="Google" id="ProtNLM"/>
    </source>
</evidence>